<evidence type="ECO:0000313" key="4">
    <source>
        <dbReference type="Proteomes" id="UP001212152"/>
    </source>
</evidence>
<dbReference type="PANTHER" id="PTHR37171">
    <property type="entry name" value="SERINE/THREONINE-PROTEIN KINASE YRZF-RELATED"/>
    <property type="match status" value="1"/>
</dbReference>
<dbReference type="AlphaFoldDB" id="A0AAD5XN74"/>
<dbReference type="InterPro" id="IPR017441">
    <property type="entry name" value="Protein_kinase_ATP_BS"/>
</dbReference>
<organism evidence="3 4">
    <name type="scientific">Geranomyces variabilis</name>
    <dbReference type="NCBI Taxonomy" id="109894"/>
    <lineage>
        <taxon>Eukaryota</taxon>
        <taxon>Fungi</taxon>
        <taxon>Fungi incertae sedis</taxon>
        <taxon>Chytridiomycota</taxon>
        <taxon>Chytridiomycota incertae sedis</taxon>
        <taxon>Chytridiomycetes</taxon>
        <taxon>Spizellomycetales</taxon>
        <taxon>Powellomycetaceae</taxon>
        <taxon>Geranomyces</taxon>
    </lineage>
</organism>
<feature type="binding site" evidence="1">
    <location>
        <position position="199"/>
    </location>
    <ligand>
        <name>ATP</name>
        <dbReference type="ChEBI" id="CHEBI:30616"/>
    </ligand>
</feature>
<dbReference type="EMBL" id="JADGJQ010000019">
    <property type="protein sequence ID" value="KAJ3179783.1"/>
    <property type="molecule type" value="Genomic_DNA"/>
</dbReference>
<keyword evidence="1" id="KW-0067">ATP-binding</keyword>
<dbReference type="InterPro" id="IPR008266">
    <property type="entry name" value="Tyr_kinase_AS"/>
</dbReference>
<evidence type="ECO:0000313" key="3">
    <source>
        <dbReference type="EMBL" id="KAJ3179783.1"/>
    </source>
</evidence>
<dbReference type="InterPro" id="IPR052396">
    <property type="entry name" value="Meiotic_Drive_Suppr_Kinase"/>
</dbReference>
<dbReference type="PROSITE" id="PS00107">
    <property type="entry name" value="PROTEIN_KINASE_ATP"/>
    <property type="match status" value="1"/>
</dbReference>
<protein>
    <submittedName>
        <fullName evidence="3">Uncharacterized protein</fullName>
    </submittedName>
</protein>
<proteinExistence type="predicted"/>
<name>A0AAD5XN74_9FUNG</name>
<evidence type="ECO:0000256" key="1">
    <source>
        <dbReference type="PROSITE-ProRule" id="PRU10141"/>
    </source>
</evidence>
<evidence type="ECO:0000256" key="2">
    <source>
        <dbReference type="SAM" id="MobiDB-lite"/>
    </source>
</evidence>
<dbReference type="SUPFAM" id="SSF56112">
    <property type="entry name" value="Protein kinase-like (PK-like)"/>
    <property type="match status" value="1"/>
</dbReference>
<feature type="region of interest" description="Disordered" evidence="2">
    <location>
        <begin position="80"/>
        <end position="147"/>
    </location>
</feature>
<keyword evidence="1" id="KW-0547">Nucleotide-binding</keyword>
<dbReference type="GO" id="GO:0004672">
    <property type="term" value="F:protein kinase activity"/>
    <property type="evidence" value="ECO:0007669"/>
    <property type="project" value="InterPro"/>
</dbReference>
<gene>
    <name evidence="3" type="ORF">HDU87_002351</name>
</gene>
<dbReference type="Gene3D" id="1.10.510.10">
    <property type="entry name" value="Transferase(Phosphotransferase) domain 1"/>
    <property type="match status" value="1"/>
</dbReference>
<comment type="caution">
    <text evidence="3">The sequence shown here is derived from an EMBL/GenBank/DDBJ whole genome shotgun (WGS) entry which is preliminary data.</text>
</comment>
<feature type="compositionally biased region" description="Low complexity" evidence="2">
    <location>
        <begin position="90"/>
        <end position="138"/>
    </location>
</feature>
<dbReference type="PROSITE" id="PS00109">
    <property type="entry name" value="PROTEIN_KINASE_TYR"/>
    <property type="match status" value="1"/>
</dbReference>
<dbReference type="PANTHER" id="PTHR37171:SF1">
    <property type="entry name" value="SERINE_THREONINE-PROTEIN KINASE YRZF-RELATED"/>
    <property type="match status" value="1"/>
</dbReference>
<dbReference type="InterPro" id="IPR011009">
    <property type="entry name" value="Kinase-like_dom_sf"/>
</dbReference>
<keyword evidence="4" id="KW-1185">Reference proteome</keyword>
<dbReference type="GO" id="GO:0005524">
    <property type="term" value="F:ATP binding"/>
    <property type="evidence" value="ECO:0007669"/>
    <property type="project" value="UniProtKB-UniRule"/>
</dbReference>
<sequence length="331" mass="35492">MTAAECRNVKCCVEQAFGYMYHNKLQYGVLSTYEQTWVFARKRDSPLSLSISSTIDARTAGDGVTWRRAISFIAQLATSMAQMPTPPPASGRTSPRTSRSASRSSSRARSPYLRSPLASPTASRPSSPASAQPGARGSNQPIRDAQLTDDTITESDTLSFDSAPLFQLDVDMTLAVPLGTGRTGSTFLGTVDDLPAAIKIVDPVKKGGVVLHALERECRVYHDLLDLQGTAVARVIGRGVMGGMFPFLATEPIVSPGRIAEWGPSEHLLAQEALSGLHAAGYLHGDVRKENVLFHDDPAGGQRRALLIDLETARRASSDELADEMLALAAL</sequence>
<accession>A0AAD5XN74</accession>
<reference evidence="3" key="1">
    <citation type="submission" date="2020-05" db="EMBL/GenBank/DDBJ databases">
        <title>Phylogenomic resolution of chytrid fungi.</title>
        <authorList>
            <person name="Stajich J.E."/>
            <person name="Amses K."/>
            <person name="Simmons R."/>
            <person name="Seto K."/>
            <person name="Myers J."/>
            <person name="Bonds A."/>
            <person name="Quandt C.A."/>
            <person name="Barry K."/>
            <person name="Liu P."/>
            <person name="Grigoriev I."/>
            <person name="Longcore J.E."/>
            <person name="James T.Y."/>
        </authorList>
    </citation>
    <scope>NUCLEOTIDE SEQUENCE</scope>
    <source>
        <strain evidence="3">JEL0379</strain>
    </source>
</reference>
<dbReference type="Proteomes" id="UP001212152">
    <property type="component" value="Unassembled WGS sequence"/>
</dbReference>